<name>A0A074ZGL1_AURSE</name>
<dbReference type="RefSeq" id="XP_013346112.1">
    <property type="nucleotide sequence ID" value="XM_013490658.1"/>
</dbReference>
<dbReference type="OrthoDB" id="5279008at2759"/>
<dbReference type="HOGENOM" id="CLU_034964_0_0_1"/>
<dbReference type="Pfam" id="PF00646">
    <property type="entry name" value="F-box"/>
    <property type="match status" value="1"/>
</dbReference>
<reference evidence="3 4" key="1">
    <citation type="journal article" date="2014" name="BMC Genomics">
        <title>Genome sequencing of four Aureobasidium pullulans varieties: biotechnological potential, stress tolerance, and description of new species.</title>
        <authorList>
            <person name="Gostin Ar C."/>
            <person name="Ohm R.A."/>
            <person name="Kogej T."/>
            <person name="Sonjak S."/>
            <person name="Turk M."/>
            <person name="Zajc J."/>
            <person name="Zalar P."/>
            <person name="Grube M."/>
            <person name="Sun H."/>
            <person name="Han J."/>
            <person name="Sharma A."/>
            <person name="Chiniquy J."/>
            <person name="Ngan C.Y."/>
            <person name="Lipzen A."/>
            <person name="Barry K."/>
            <person name="Grigoriev I.V."/>
            <person name="Gunde-Cimerman N."/>
        </authorList>
    </citation>
    <scope>NUCLEOTIDE SEQUENCE [LARGE SCALE GENOMIC DNA]</scope>
    <source>
        <strain evidence="3 4">EXF-2481</strain>
    </source>
</reference>
<keyword evidence="4" id="KW-1185">Reference proteome</keyword>
<protein>
    <recommendedName>
        <fullName evidence="2">F-box domain-containing protein</fullName>
    </recommendedName>
</protein>
<feature type="domain" description="F-box" evidence="2">
    <location>
        <begin position="1"/>
        <end position="49"/>
    </location>
</feature>
<feature type="region of interest" description="Disordered" evidence="1">
    <location>
        <begin position="460"/>
        <end position="498"/>
    </location>
</feature>
<proteinExistence type="predicted"/>
<dbReference type="OMA" id="FGMMNVE"/>
<dbReference type="InterPro" id="IPR001810">
    <property type="entry name" value="F-box_dom"/>
</dbReference>
<feature type="compositionally biased region" description="Acidic residues" evidence="1">
    <location>
        <begin position="464"/>
        <end position="498"/>
    </location>
</feature>
<dbReference type="GeneID" id="25363209"/>
<sequence length="498" mass="55539">MPLVDLPPELLLRISAYLTTIELGNFRLISKHVENTIFDSFAREFFTKKQFMLEQVSLQALVDISNHPTLAPRLAEVVISTHVFPSDHELATPCGKAMYEAGYASHDVLLATGQALNMLSDAFSKLPNLRTIGLRDYNGRGRFRDGDLATWKSWAWSFGWEDMSAYSPAGQFLRPLVLISPEAILPLVFYALGQAKVSPESVHIFLRKHARLTPRSFDILNGYLGEKVRPVLGEIKELMLAIGPDTPQSYFRSDPSNGHGPATDAPLTRLLERTPKLETLRLNFDPRQSFAARFLDWLGDPVSGQAHPSTSLVTQPVLLPRLSALELGMLSISADVLLKVLTKFDLQSFSLWKVTLDDVSESGEEDHWQPLLYDLAAALPQSTRLKSVLIGFPSHTCRGVVPFRSGPRLEDPVFFKPIGAGAEGTYNTSDLAQEVKHHAGPGTSMKVWLEELSTRTIVKRQEDISDVSDSDEEAIHDDIEDDEDDEDDENDEDDDEDE</sequence>
<evidence type="ECO:0000259" key="2">
    <source>
        <dbReference type="PROSITE" id="PS50181"/>
    </source>
</evidence>
<evidence type="ECO:0000313" key="4">
    <source>
        <dbReference type="Proteomes" id="UP000030641"/>
    </source>
</evidence>
<dbReference type="EMBL" id="KL584753">
    <property type="protein sequence ID" value="KEQ97696.1"/>
    <property type="molecule type" value="Genomic_DNA"/>
</dbReference>
<dbReference type="InParanoid" id="A0A074ZGL1"/>
<dbReference type="CDD" id="cd09917">
    <property type="entry name" value="F-box_SF"/>
    <property type="match status" value="1"/>
</dbReference>
<accession>A0A074ZGL1</accession>
<evidence type="ECO:0000256" key="1">
    <source>
        <dbReference type="SAM" id="MobiDB-lite"/>
    </source>
</evidence>
<organism evidence="3 4">
    <name type="scientific">Aureobasidium subglaciale (strain EXF-2481)</name>
    <name type="common">Aureobasidium pullulans var. subglaciale</name>
    <dbReference type="NCBI Taxonomy" id="1043005"/>
    <lineage>
        <taxon>Eukaryota</taxon>
        <taxon>Fungi</taxon>
        <taxon>Dikarya</taxon>
        <taxon>Ascomycota</taxon>
        <taxon>Pezizomycotina</taxon>
        <taxon>Dothideomycetes</taxon>
        <taxon>Dothideomycetidae</taxon>
        <taxon>Dothideales</taxon>
        <taxon>Saccotheciaceae</taxon>
        <taxon>Aureobasidium</taxon>
    </lineage>
</organism>
<dbReference type="Proteomes" id="UP000030641">
    <property type="component" value="Unassembled WGS sequence"/>
</dbReference>
<dbReference type="PROSITE" id="PS50181">
    <property type="entry name" value="FBOX"/>
    <property type="match status" value="1"/>
</dbReference>
<dbReference type="AlphaFoldDB" id="A0A074ZGL1"/>
<evidence type="ECO:0000313" key="3">
    <source>
        <dbReference type="EMBL" id="KEQ97696.1"/>
    </source>
</evidence>
<gene>
    <name evidence="3" type="ORF">AUEXF2481DRAFT_2628</name>
</gene>